<feature type="transmembrane region" description="Helical" evidence="9">
    <location>
        <begin position="117"/>
        <end position="138"/>
    </location>
</feature>
<evidence type="ECO:0000256" key="8">
    <source>
        <dbReference type="ARBA" id="ARBA00023180"/>
    </source>
</evidence>
<evidence type="ECO:0000256" key="1">
    <source>
        <dbReference type="ARBA" id="ARBA00004651"/>
    </source>
</evidence>
<dbReference type="AlphaFoldDB" id="A0AAV7IWG6"/>
<evidence type="ECO:0000313" key="11">
    <source>
        <dbReference type="EMBL" id="KAH0557404.1"/>
    </source>
</evidence>
<feature type="transmembrane region" description="Helical" evidence="9">
    <location>
        <begin position="394"/>
        <end position="414"/>
    </location>
</feature>
<sequence length="472" mass="52280">MALVPEIIVFNEENVKPKRLSQHISAIIISFSGFALGVSIGWNSSAGDTLRNVLNATATEIGLVGGIVNAGACAGIFMLPCILRYLSYTSSYLISIPIYLFGWTFICLADQKVWCLILGRFLCGLAGGTCCVLSPIFISEMADKNTRVRLLVYFQLLINCGIFYAFLVAYFYDEKDAIWRYSMICGVSCALIIWIAFLPETPLYYLSINDEHSAIKSIKWYYGNGSNNDLDEYKKLIKSKNRVSKVLKNFNVIRAIIVCHGVIIIQQLSGINTLTFYATVIFNNGGSGELTGAQQTLVIGGLQIISSIFCMLVIDFWGRRILLAVSGIIMGLSMILFGWYINVRDEDPEFYEESYGWIPPTCMVIYFSAFNLGLGPISWSILGDTFPIEIKTFGASSVAFLSWFISLIATLTFGELAQSLGISKTMWLFGGFCCLGAILCGAFVRETRGMSLADIQHTFKIDPVQVDNNLES</sequence>
<dbReference type="InterPro" id="IPR005828">
    <property type="entry name" value="MFS_sugar_transport-like"/>
</dbReference>
<comment type="caution">
    <text evidence="11">The sequence shown here is derived from an EMBL/GenBank/DDBJ whole genome shotgun (WGS) entry which is preliminary data.</text>
</comment>
<evidence type="ECO:0000256" key="2">
    <source>
        <dbReference type="ARBA" id="ARBA00022448"/>
    </source>
</evidence>
<feature type="transmembrane region" description="Helical" evidence="9">
    <location>
        <begin position="321"/>
        <end position="343"/>
    </location>
</feature>
<dbReference type="Proteomes" id="UP000826195">
    <property type="component" value="Unassembled WGS sequence"/>
</dbReference>
<keyword evidence="12" id="KW-1185">Reference proteome</keyword>
<organism evidence="11 12">
    <name type="scientific">Cotesia glomerata</name>
    <name type="common">Lepidopteran parasitic wasp</name>
    <name type="synonym">Apanteles glomeratus</name>
    <dbReference type="NCBI Taxonomy" id="32391"/>
    <lineage>
        <taxon>Eukaryota</taxon>
        <taxon>Metazoa</taxon>
        <taxon>Ecdysozoa</taxon>
        <taxon>Arthropoda</taxon>
        <taxon>Hexapoda</taxon>
        <taxon>Insecta</taxon>
        <taxon>Pterygota</taxon>
        <taxon>Neoptera</taxon>
        <taxon>Endopterygota</taxon>
        <taxon>Hymenoptera</taxon>
        <taxon>Apocrita</taxon>
        <taxon>Ichneumonoidea</taxon>
        <taxon>Braconidae</taxon>
        <taxon>Microgastrinae</taxon>
        <taxon>Cotesia</taxon>
    </lineage>
</organism>
<dbReference type="GO" id="GO:0022857">
    <property type="term" value="F:transmembrane transporter activity"/>
    <property type="evidence" value="ECO:0007669"/>
    <property type="project" value="InterPro"/>
</dbReference>
<evidence type="ECO:0000256" key="5">
    <source>
        <dbReference type="ARBA" id="ARBA00022692"/>
    </source>
</evidence>
<keyword evidence="4" id="KW-0762">Sugar transport</keyword>
<feature type="transmembrane region" description="Helical" evidence="9">
    <location>
        <begin position="62"/>
        <end position="85"/>
    </location>
</feature>
<dbReference type="EMBL" id="JAHXZJ010000747">
    <property type="protein sequence ID" value="KAH0557404.1"/>
    <property type="molecule type" value="Genomic_DNA"/>
</dbReference>
<evidence type="ECO:0000256" key="6">
    <source>
        <dbReference type="ARBA" id="ARBA00022989"/>
    </source>
</evidence>
<reference evidence="11 12" key="1">
    <citation type="journal article" date="2021" name="J. Hered.">
        <title>A chromosome-level genome assembly of the parasitoid wasp, Cotesia glomerata (Hymenoptera: Braconidae).</title>
        <authorList>
            <person name="Pinto B.J."/>
            <person name="Weis J.J."/>
            <person name="Gamble T."/>
            <person name="Ode P.J."/>
            <person name="Paul R."/>
            <person name="Zaspel J.M."/>
        </authorList>
    </citation>
    <scope>NUCLEOTIDE SEQUENCE [LARGE SCALE GENOMIC DNA]</scope>
    <source>
        <strain evidence="11">CgM1</strain>
    </source>
</reference>
<dbReference type="Gene3D" id="1.20.1250.20">
    <property type="entry name" value="MFS general substrate transporter like domains"/>
    <property type="match status" value="1"/>
</dbReference>
<evidence type="ECO:0000256" key="4">
    <source>
        <dbReference type="ARBA" id="ARBA00022597"/>
    </source>
</evidence>
<gene>
    <name evidence="11" type="ORF">KQX54_005441</name>
</gene>
<evidence type="ECO:0000259" key="10">
    <source>
        <dbReference type="PROSITE" id="PS50850"/>
    </source>
</evidence>
<dbReference type="InterPro" id="IPR005829">
    <property type="entry name" value="Sugar_transporter_CS"/>
</dbReference>
<dbReference type="InterPro" id="IPR003663">
    <property type="entry name" value="Sugar/inositol_transpt"/>
</dbReference>
<dbReference type="InterPro" id="IPR036259">
    <property type="entry name" value="MFS_trans_sf"/>
</dbReference>
<feature type="transmembrane region" description="Helical" evidence="9">
    <location>
        <begin position="150"/>
        <end position="172"/>
    </location>
</feature>
<accession>A0AAV7IWG6</accession>
<keyword evidence="7 9" id="KW-0472">Membrane</keyword>
<dbReference type="PROSITE" id="PS00217">
    <property type="entry name" value="SUGAR_TRANSPORT_2"/>
    <property type="match status" value="1"/>
</dbReference>
<keyword evidence="8" id="KW-0325">Glycoprotein</keyword>
<dbReference type="PROSITE" id="PS50850">
    <property type="entry name" value="MFS"/>
    <property type="match status" value="1"/>
</dbReference>
<feature type="transmembrane region" description="Helical" evidence="9">
    <location>
        <begin position="363"/>
        <end position="382"/>
    </location>
</feature>
<protein>
    <recommendedName>
        <fullName evidence="10">Major facilitator superfamily (MFS) profile domain-containing protein</fullName>
    </recommendedName>
</protein>
<dbReference type="InterPro" id="IPR050549">
    <property type="entry name" value="MFS_Trehalose_Transporter"/>
</dbReference>
<keyword evidence="5 9" id="KW-0812">Transmembrane</keyword>
<feature type="transmembrane region" description="Helical" evidence="9">
    <location>
        <begin position="92"/>
        <end position="111"/>
    </location>
</feature>
<dbReference type="GO" id="GO:0005886">
    <property type="term" value="C:plasma membrane"/>
    <property type="evidence" value="ECO:0007669"/>
    <property type="project" value="UniProtKB-SubCell"/>
</dbReference>
<feature type="domain" description="Major facilitator superfamily (MFS) profile" evidence="10">
    <location>
        <begin position="25"/>
        <end position="448"/>
    </location>
</feature>
<evidence type="ECO:0000256" key="7">
    <source>
        <dbReference type="ARBA" id="ARBA00023136"/>
    </source>
</evidence>
<keyword evidence="2" id="KW-0813">Transport</keyword>
<feature type="transmembrane region" description="Helical" evidence="9">
    <location>
        <begin position="178"/>
        <end position="198"/>
    </location>
</feature>
<proteinExistence type="predicted"/>
<dbReference type="InterPro" id="IPR020846">
    <property type="entry name" value="MFS_dom"/>
</dbReference>
<name>A0AAV7IWG6_COTGL</name>
<keyword evidence="3" id="KW-1003">Cell membrane</keyword>
<feature type="transmembrane region" description="Helical" evidence="9">
    <location>
        <begin position="297"/>
        <end position="314"/>
    </location>
</feature>
<evidence type="ECO:0000256" key="3">
    <source>
        <dbReference type="ARBA" id="ARBA00022475"/>
    </source>
</evidence>
<dbReference type="FunFam" id="1.20.1250.20:FF:000218">
    <property type="entry name" value="facilitated trehalose transporter Tret1"/>
    <property type="match status" value="1"/>
</dbReference>
<evidence type="ECO:0000313" key="12">
    <source>
        <dbReference type="Proteomes" id="UP000826195"/>
    </source>
</evidence>
<comment type="subcellular location">
    <subcellularLocation>
        <location evidence="1">Cell membrane</location>
        <topology evidence="1">Multi-pass membrane protein</topology>
    </subcellularLocation>
</comment>
<feature type="transmembrane region" description="Helical" evidence="9">
    <location>
        <begin position="24"/>
        <end position="42"/>
    </location>
</feature>
<dbReference type="PANTHER" id="PTHR48021:SF1">
    <property type="entry name" value="GH07001P-RELATED"/>
    <property type="match status" value="1"/>
</dbReference>
<dbReference type="Pfam" id="PF00083">
    <property type="entry name" value="Sugar_tr"/>
    <property type="match status" value="1"/>
</dbReference>
<evidence type="ECO:0000256" key="9">
    <source>
        <dbReference type="SAM" id="Phobius"/>
    </source>
</evidence>
<feature type="transmembrane region" description="Helical" evidence="9">
    <location>
        <begin position="252"/>
        <end position="277"/>
    </location>
</feature>
<dbReference type="SUPFAM" id="SSF103473">
    <property type="entry name" value="MFS general substrate transporter"/>
    <property type="match status" value="1"/>
</dbReference>
<dbReference type="PRINTS" id="PR00171">
    <property type="entry name" value="SUGRTRNSPORT"/>
</dbReference>
<dbReference type="PANTHER" id="PTHR48021">
    <property type="match status" value="1"/>
</dbReference>
<feature type="transmembrane region" description="Helical" evidence="9">
    <location>
        <begin position="426"/>
        <end position="444"/>
    </location>
</feature>
<keyword evidence="6 9" id="KW-1133">Transmembrane helix</keyword>